<name>A0A1G6IDF1_9ACTN</name>
<dbReference type="InterPro" id="IPR016181">
    <property type="entry name" value="Acyl_CoA_acyltransferase"/>
</dbReference>
<reference evidence="2" key="1">
    <citation type="submission" date="2016-10" db="EMBL/GenBank/DDBJ databases">
        <authorList>
            <person name="Varghese N."/>
            <person name="Submissions S."/>
        </authorList>
    </citation>
    <scope>NUCLEOTIDE SEQUENCE [LARGE SCALE GENOMIC DNA]</scope>
    <source>
        <strain evidence="2">DSM 22619</strain>
    </source>
</reference>
<keyword evidence="2" id="KW-1185">Reference proteome</keyword>
<proteinExistence type="predicted"/>
<sequence>MQDVVIRQAVQADLDPVMEVYASARRFMKETGNSTQWGDDFPPRELIDGRICRGELYVLAQEGAIHAAFALILGPDPTYARIEGGSWESDSPYGTLHQVASDGSVRGVFQRAVDFSLGRRRHLRVDTHADNKVMQAAILRAGFQYRGIIYVRDHSPRLAYELVA</sequence>
<accession>A0A1G6IDF1</accession>
<dbReference type="EMBL" id="FMZL01000002">
    <property type="protein sequence ID" value="SDC04440.1"/>
    <property type="molecule type" value="Genomic_DNA"/>
</dbReference>
<organism evidence="1 2">
    <name type="scientific">Parafannyhessea umbonata</name>
    <dbReference type="NCBI Taxonomy" id="604330"/>
    <lineage>
        <taxon>Bacteria</taxon>
        <taxon>Bacillati</taxon>
        <taxon>Actinomycetota</taxon>
        <taxon>Coriobacteriia</taxon>
        <taxon>Coriobacteriales</taxon>
        <taxon>Atopobiaceae</taxon>
        <taxon>Parafannyhessea</taxon>
    </lineage>
</organism>
<evidence type="ECO:0008006" key="3">
    <source>
        <dbReference type="Google" id="ProtNLM"/>
    </source>
</evidence>
<dbReference type="Gene3D" id="3.40.630.30">
    <property type="match status" value="1"/>
</dbReference>
<gene>
    <name evidence="1" type="ORF">SAMN04487824_102125</name>
</gene>
<evidence type="ECO:0000313" key="2">
    <source>
        <dbReference type="Proteomes" id="UP000198528"/>
    </source>
</evidence>
<dbReference type="RefSeq" id="WP_090844925.1">
    <property type="nucleotide sequence ID" value="NZ_FMZL01000002.1"/>
</dbReference>
<evidence type="ECO:0000313" key="1">
    <source>
        <dbReference type="EMBL" id="SDC04440.1"/>
    </source>
</evidence>
<dbReference type="STRING" id="604330.SAMN04489857_0298"/>
<dbReference type="AlphaFoldDB" id="A0A1G6IDF1"/>
<dbReference type="SUPFAM" id="SSF55729">
    <property type="entry name" value="Acyl-CoA N-acyltransferases (Nat)"/>
    <property type="match status" value="1"/>
</dbReference>
<dbReference type="Proteomes" id="UP000198528">
    <property type="component" value="Unassembled WGS sequence"/>
</dbReference>
<protein>
    <recommendedName>
        <fullName evidence="3">N-acetyltransferase</fullName>
    </recommendedName>
</protein>